<sequence>MSAPDWVQHAIFWHVYPLGFTGAHPDRADGADHSLRRLLPWLDHAVGLGANGLLLGPVFASATHGYDTTDHLRVDPRLGTGADLDALVAEARARGLRVVLDGVFNHVGPEHPRLLAARADPHGPDAAWFRRTGDGDVAVFEGHPGLHVLDHGNPAVRDHVVEVLCHWLDRGVDGWRLDAAYAVGDDFWADVLPRVRARHPGAWFLGEVIHGEHDAVTAATTIDSLTQYELWKAVWSSLNDHNPHELAWALGRHDRFVAAAVPNTFVGNHDVTRIASRLDDRRHVALAVAVLCTVGGIPSVYAGDELGLTGVKEERAGGDDAVRPEFPADGSLPGGADTGLLDLHRELIGLRRRHPWLHGARTEVEHVDDSRLVYVSRGDGGALRVTLDLAAATWDVADA</sequence>
<evidence type="ECO:0000313" key="4">
    <source>
        <dbReference type="EMBL" id="MEJ8278111.1"/>
    </source>
</evidence>
<dbReference type="EMBL" id="JBBJUP010000003">
    <property type="protein sequence ID" value="MEJ8278111.1"/>
    <property type="molecule type" value="Genomic_DNA"/>
</dbReference>
<dbReference type="InterPro" id="IPR017853">
    <property type="entry name" value="GH"/>
</dbReference>
<proteinExistence type="predicted"/>
<gene>
    <name evidence="4" type="ORF">WJX68_04125</name>
</gene>
<dbReference type="SUPFAM" id="SSF51445">
    <property type="entry name" value="(Trans)glycosidases"/>
    <property type="match status" value="1"/>
</dbReference>
<protein>
    <submittedName>
        <fullName evidence="4">Alpha-amylase family glycosyl hydrolase</fullName>
    </submittedName>
</protein>
<reference evidence="4 5" key="1">
    <citation type="submission" date="2024-03" db="EMBL/GenBank/DDBJ databases">
        <title>Draft genome sequence of Pseudonocardia sp. DW16-2.</title>
        <authorList>
            <person name="Duangmal K."/>
        </authorList>
    </citation>
    <scope>NUCLEOTIDE SEQUENCE [LARGE SCALE GENOMIC DNA]</scope>
    <source>
        <strain evidence="4 5">DW16-2</strain>
    </source>
</reference>
<keyword evidence="1 4" id="KW-0378">Hydrolase</keyword>
<dbReference type="Gene3D" id="3.20.20.80">
    <property type="entry name" value="Glycosidases"/>
    <property type="match status" value="1"/>
</dbReference>
<organism evidence="4 5">
    <name type="scientific">Pseudonocardia spirodelae</name>
    <dbReference type="NCBI Taxonomy" id="3133431"/>
    <lineage>
        <taxon>Bacteria</taxon>
        <taxon>Bacillati</taxon>
        <taxon>Actinomycetota</taxon>
        <taxon>Actinomycetes</taxon>
        <taxon>Pseudonocardiales</taxon>
        <taxon>Pseudonocardiaceae</taxon>
        <taxon>Pseudonocardia</taxon>
    </lineage>
</organism>
<keyword evidence="2" id="KW-0326">Glycosidase</keyword>
<dbReference type="InterPro" id="IPR006047">
    <property type="entry name" value="GH13_cat_dom"/>
</dbReference>
<keyword evidence="5" id="KW-1185">Reference proteome</keyword>
<dbReference type="Proteomes" id="UP001364211">
    <property type="component" value="Unassembled WGS sequence"/>
</dbReference>
<evidence type="ECO:0000313" key="5">
    <source>
        <dbReference type="Proteomes" id="UP001364211"/>
    </source>
</evidence>
<accession>A0ABU8T2G0</accession>
<dbReference type="PANTHER" id="PTHR10357">
    <property type="entry name" value="ALPHA-AMYLASE FAMILY MEMBER"/>
    <property type="match status" value="1"/>
</dbReference>
<dbReference type="RefSeq" id="WP_340286236.1">
    <property type="nucleotide sequence ID" value="NZ_JBBJUP010000003.1"/>
</dbReference>
<evidence type="ECO:0000256" key="1">
    <source>
        <dbReference type="ARBA" id="ARBA00022801"/>
    </source>
</evidence>
<feature type="domain" description="Glycosyl hydrolase family 13 catalytic" evidence="3">
    <location>
        <begin position="14"/>
        <end position="351"/>
    </location>
</feature>
<comment type="caution">
    <text evidence="4">The sequence shown here is derived from an EMBL/GenBank/DDBJ whole genome shotgun (WGS) entry which is preliminary data.</text>
</comment>
<evidence type="ECO:0000256" key="2">
    <source>
        <dbReference type="ARBA" id="ARBA00023295"/>
    </source>
</evidence>
<dbReference type="SMART" id="SM00642">
    <property type="entry name" value="Aamy"/>
    <property type="match status" value="1"/>
</dbReference>
<dbReference type="Pfam" id="PF00128">
    <property type="entry name" value="Alpha-amylase"/>
    <property type="match status" value="2"/>
</dbReference>
<name>A0ABU8T2G0_9PSEU</name>
<dbReference type="GO" id="GO:0016787">
    <property type="term" value="F:hydrolase activity"/>
    <property type="evidence" value="ECO:0007669"/>
    <property type="project" value="UniProtKB-KW"/>
</dbReference>
<dbReference type="PANTHER" id="PTHR10357:SF210">
    <property type="entry name" value="MALTODEXTRIN GLUCOSIDASE"/>
    <property type="match status" value="1"/>
</dbReference>
<evidence type="ECO:0000259" key="3">
    <source>
        <dbReference type="SMART" id="SM00642"/>
    </source>
</evidence>